<evidence type="ECO:0000313" key="4">
    <source>
        <dbReference type="Proteomes" id="UP000231279"/>
    </source>
</evidence>
<keyword evidence="4" id="KW-1185">Reference proteome</keyword>
<protein>
    <submittedName>
        <fullName evidence="3">Uncharacterized protein</fullName>
    </submittedName>
</protein>
<dbReference type="AlphaFoldDB" id="A0A2G9HB90"/>
<feature type="coiled-coil region" evidence="1">
    <location>
        <begin position="167"/>
        <end position="194"/>
    </location>
</feature>
<dbReference type="OrthoDB" id="28397at2759"/>
<evidence type="ECO:0000313" key="3">
    <source>
        <dbReference type="EMBL" id="PIN14792.1"/>
    </source>
</evidence>
<comment type="caution">
    <text evidence="3">The sequence shown here is derived from an EMBL/GenBank/DDBJ whole genome shotgun (WGS) entry which is preliminary data.</text>
</comment>
<dbReference type="STRING" id="429701.A0A2G9HB90"/>
<evidence type="ECO:0000256" key="2">
    <source>
        <dbReference type="SAM" id="MobiDB-lite"/>
    </source>
</evidence>
<dbReference type="Proteomes" id="UP000231279">
    <property type="component" value="Unassembled WGS sequence"/>
</dbReference>
<feature type="compositionally biased region" description="Basic and acidic residues" evidence="2">
    <location>
        <begin position="7"/>
        <end position="32"/>
    </location>
</feature>
<feature type="region of interest" description="Disordered" evidence="2">
    <location>
        <begin position="1"/>
        <end position="70"/>
    </location>
</feature>
<sequence length="214" mass="24743">MQRRHDRAYPKSRSELFNSHKNDEQRLKETRKGHMQNPPERISNSGPLAPGVGWRSSGRKNDKTPVLSSRNDVRTLSGLMTSRALSSVEYSRDKLISSHVEATNQVDRLSESFGYPMRKRDRRHQSQIFSASQQSENGRINQNEAVTDINGHKERKIHFSGPLIAPSNNIEQVLKEHERRIQEAARYIRHEKTRADRVRPQELHQLYVSDQSIG</sequence>
<evidence type="ECO:0000256" key="1">
    <source>
        <dbReference type="SAM" id="Coils"/>
    </source>
</evidence>
<organism evidence="3 4">
    <name type="scientific">Handroanthus impetiginosus</name>
    <dbReference type="NCBI Taxonomy" id="429701"/>
    <lineage>
        <taxon>Eukaryota</taxon>
        <taxon>Viridiplantae</taxon>
        <taxon>Streptophyta</taxon>
        <taxon>Embryophyta</taxon>
        <taxon>Tracheophyta</taxon>
        <taxon>Spermatophyta</taxon>
        <taxon>Magnoliopsida</taxon>
        <taxon>eudicotyledons</taxon>
        <taxon>Gunneridae</taxon>
        <taxon>Pentapetalae</taxon>
        <taxon>asterids</taxon>
        <taxon>lamiids</taxon>
        <taxon>Lamiales</taxon>
        <taxon>Bignoniaceae</taxon>
        <taxon>Crescentiina</taxon>
        <taxon>Tabebuia alliance</taxon>
        <taxon>Handroanthus</taxon>
    </lineage>
</organism>
<accession>A0A2G9HB90</accession>
<proteinExistence type="predicted"/>
<gene>
    <name evidence="3" type="ORF">CDL12_12566</name>
</gene>
<dbReference type="EMBL" id="NKXS01002213">
    <property type="protein sequence ID" value="PIN14792.1"/>
    <property type="molecule type" value="Genomic_DNA"/>
</dbReference>
<keyword evidence="1" id="KW-0175">Coiled coil</keyword>
<reference evidence="4" key="1">
    <citation type="journal article" date="2018" name="Gigascience">
        <title>Genome assembly of the Pink Ipe (Handroanthus impetiginosus, Bignoniaceae), a highly valued, ecologically keystone Neotropical timber forest tree.</title>
        <authorList>
            <person name="Silva-Junior O.B."/>
            <person name="Grattapaglia D."/>
            <person name="Novaes E."/>
            <person name="Collevatti R.G."/>
        </authorList>
    </citation>
    <scope>NUCLEOTIDE SEQUENCE [LARGE SCALE GENOMIC DNA]</scope>
    <source>
        <strain evidence="4">cv. UFG-1</strain>
    </source>
</reference>
<name>A0A2G9HB90_9LAMI</name>